<feature type="transmembrane region" description="Helical" evidence="1">
    <location>
        <begin position="90"/>
        <end position="114"/>
    </location>
</feature>
<evidence type="ECO:0000313" key="3">
    <source>
        <dbReference type="Proteomes" id="UP000286773"/>
    </source>
</evidence>
<feature type="transmembrane region" description="Helical" evidence="1">
    <location>
        <begin position="120"/>
        <end position="143"/>
    </location>
</feature>
<name>A0A430AQL6_9ENTE</name>
<comment type="caution">
    <text evidence="2">The sequence shown here is derived from an EMBL/GenBank/DDBJ whole genome shotgun (WGS) entry which is preliminary data.</text>
</comment>
<evidence type="ECO:0000256" key="1">
    <source>
        <dbReference type="SAM" id="Phobius"/>
    </source>
</evidence>
<accession>A0A430AQL6</accession>
<dbReference type="AlphaFoldDB" id="A0A430AQL6"/>
<evidence type="ECO:0000313" key="2">
    <source>
        <dbReference type="EMBL" id="RSU10409.1"/>
    </source>
</evidence>
<dbReference type="RefSeq" id="WP_126814237.1">
    <property type="nucleotide sequence ID" value="NZ_NGKC01000012.1"/>
</dbReference>
<gene>
    <name evidence="2" type="ORF">CBF27_10350</name>
</gene>
<sequence length="147" mass="16878">MKKNQLYAGLVYLGVGILFGILALLFDTKIEYLLWGYVGAAVFGGLFIIGKYLYWSRPGYSSEYEKRLEAEKIEFQDERKEFLRNKSGRYAYLLNLLFLSVAMVLVSILDAYGISISTNAIILSLGIYFVFQFVIGVVFFRVLSRKY</sequence>
<keyword evidence="3" id="KW-1185">Reference proteome</keyword>
<dbReference type="Proteomes" id="UP000286773">
    <property type="component" value="Unassembled WGS sequence"/>
</dbReference>
<organism evidence="2 3">
    <name type="scientific">Vagococcus acidifermentans</name>
    <dbReference type="NCBI Taxonomy" id="564710"/>
    <lineage>
        <taxon>Bacteria</taxon>
        <taxon>Bacillati</taxon>
        <taxon>Bacillota</taxon>
        <taxon>Bacilli</taxon>
        <taxon>Lactobacillales</taxon>
        <taxon>Enterococcaceae</taxon>
        <taxon>Vagococcus</taxon>
    </lineage>
</organism>
<proteinExistence type="predicted"/>
<protein>
    <submittedName>
        <fullName evidence="2">Uncharacterized protein</fullName>
    </submittedName>
</protein>
<dbReference type="EMBL" id="NGKC01000012">
    <property type="protein sequence ID" value="RSU10409.1"/>
    <property type="molecule type" value="Genomic_DNA"/>
</dbReference>
<feature type="transmembrane region" description="Helical" evidence="1">
    <location>
        <begin position="7"/>
        <end position="26"/>
    </location>
</feature>
<reference evidence="2 3" key="1">
    <citation type="submission" date="2017-05" db="EMBL/GenBank/DDBJ databases">
        <title>Vagococcus spp. assemblies.</title>
        <authorList>
            <person name="Gulvik C.A."/>
        </authorList>
    </citation>
    <scope>NUCLEOTIDE SEQUENCE [LARGE SCALE GENOMIC DNA]</scope>
    <source>
        <strain evidence="2 3">LMG 24798</strain>
    </source>
</reference>
<feature type="transmembrane region" description="Helical" evidence="1">
    <location>
        <begin position="32"/>
        <end position="54"/>
    </location>
</feature>
<keyword evidence="1" id="KW-0812">Transmembrane</keyword>
<keyword evidence="1" id="KW-1133">Transmembrane helix</keyword>
<dbReference type="OrthoDB" id="2194309at2"/>
<keyword evidence="1" id="KW-0472">Membrane</keyword>